<dbReference type="SUPFAM" id="SSF56235">
    <property type="entry name" value="N-terminal nucleophile aminohydrolases (Ntn hydrolases)"/>
    <property type="match status" value="1"/>
</dbReference>
<dbReference type="InterPro" id="IPR043147">
    <property type="entry name" value="Penicillin_amidase_A-knob"/>
</dbReference>
<evidence type="ECO:0000256" key="2">
    <source>
        <dbReference type="ARBA" id="ARBA00022729"/>
    </source>
</evidence>
<dbReference type="InterPro" id="IPR029055">
    <property type="entry name" value="Ntn_hydrolases_N"/>
</dbReference>
<dbReference type="PANTHER" id="PTHR34218:SF3">
    <property type="entry name" value="ACYL-HOMOSERINE LACTONE ACYLASE PVDQ"/>
    <property type="match status" value="1"/>
</dbReference>
<dbReference type="InterPro" id="IPR023343">
    <property type="entry name" value="Penicillin_amidase_dom1"/>
</dbReference>
<feature type="chain" id="PRO_5045059224" evidence="5">
    <location>
        <begin position="22"/>
        <end position="753"/>
    </location>
</feature>
<name>A0ABV0B3M1_9SPHN</name>
<comment type="similarity">
    <text evidence="1">Belongs to the peptidase S45 family.</text>
</comment>
<accession>A0ABV0B3M1</accession>
<evidence type="ECO:0000256" key="5">
    <source>
        <dbReference type="SAM" id="SignalP"/>
    </source>
</evidence>
<dbReference type="InterPro" id="IPR002692">
    <property type="entry name" value="S45"/>
</dbReference>
<dbReference type="PANTHER" id="PTHR34218">
    <property type="entry name" value="PEPTIDASE S45 PENICILLIN AMIDASE"/>
    <property type="match status" value="1"/>
</dbReference>
<dbReference type="Pfam" id="PF01804">
    <property type="entry name" value="Penicil_amidase"/>
    <property type="match status" value="1"/>
</dbReference>
<keyword evidence="4" id="KW-0865">Zymogen</keyword>
<comment type="caution">
    <text evidence="6">The sequence shown here is derived from an EMBL/GenBank/DDBJ whole genome shotgun (WGS) entry which is preliminary data.</text>
</comment>
<reference evidence="6 7" key="1">
    <citation type="submission" date="2024-05" db="EMBL/GenBank/DDBJ databases">
        <title>Sphingomonas sp. HF-S3 16S ribosomal RNA gene Genome sequencing and assembly.</title>
        <authorList>
            <person name="Lee H."/>
        </authorList>
    </citation>
    <scope>NUCLEOTIDE SEQUENCE [LARGE SCALE GENOMIC DNA]</scope>
    <source>
        <strain evidence="6 7">HF-S3</strain>
    </source>
</reference>
<keyword evidence="2 5" id="KW-0732">Signal</keyword>
<dbReference type="Gene3D" id="1.10.1400.10">
    <property type="match status" value="1"/>
</dbReference>
<dbReference type="RefSeq" id="WP_346244719.1">
    <property type="nucleotide sequence ID" value="NZ_JBDIZK010000001.1"/>
</dbReference>
<dbReference type="Gene3D" id="3.60.20.10">
    <property type="entry name" value="Glutamine Phosphoribosylpyrophosphate, subunit 1, domain 1"/>
    <property type="match status" value="1"/>
</dbReference>
<dbReference type="InterPro" id="IPR043146">
    <property type="entry name" value="Penicillin_amidase_N_B-knob"/>
</dbReference>
<evidence type="ECO:0000313" key="6">
    <source>
        <dbReference type="EMBL" id="MEN3745710.1"/>
    </source>
</evidence>
<evidence type="ECO:0000256" key="4">
    <source>
        <dbReference type="ARBA" id="ARBA00023145"/>
    </source>
</evidence>
<dbReference type="Gene3D" id="1.10.439.10">
    <property type="entry name" value="Penicillin Amidohydrolase, domain 1"/>
    <property type="match status" value="1"/>
</dbReference>
<gene>
    <name evidence="6" type="ORF">TPR58_00920</name>
</gene>
<sequence>MKLRRATVTFAALTLAGAVPAAAQRLDATLTRTTQGASHIVAKDMAGLGYGSGYAAAQDNGCVIADMLLTVRGERAKFLGEGSVSVGFRTIPNIESDFYHRSIADLPALRAAQAATSADNRAIIDGFRFGYNRYLRDHRQALAESCRDADWVRPMSADDSLLLVNAAMTLISSAALAQQIAGAAPPSPRAASLDAGFPVAADRIGLGSNGWAFGGDVTRDGRGLLIGNPHFPWQGPNRFRRLHLTIPGKFDVMGGGLVFMPTVGIGFNRSIAWTHTVTTASHFTLHELKLDPADPTAYLVDGKPEKMTGRQIIVEVKGTAPITRTLWSSRYGPIAAMPSVGFGWTATTAYALRDANQANFRSGDAWLGIARARNVGDIRTAIGSTLGIPWVNTIAADADGNALYADVTAVPNVSADLLKDCAAPSGKSPLARGASIFLLDGARSSCNWAIDASTPAPGLMPLTKLAVIERRDVVQNSNDSYWLSSPRAPHAELSPMLGPWGKPQGLRTRAAINEIDRALATGKIDPDVVAAMAFSNKVPAAASLVPGLMTICPSRPELARACAILAAWDGKVDADSRGAALFLALWQSAQRIPNLWSTPFDPARPTDTPSGLDLKAAGPALLDALEAGQKSLESLNIALDTPWSAVQYVERNGQRIGIHGGPGGAGILNAMESAVADGHLTPFHGTSYVQLVTFGKDGPVARSMLSYSQSSDPASPNSADGTRAYSAKQWLRLPFTDREIAAERIGTPLRIRE</sequence>
<feature type="signal peptide" evidence="5">
    <location>
        <begin position="1"/>
        <end position="21"/>
    </location>
</feature>
<proteinExistence type="inferred from homology"/>
<evidence type="ECO:0000256" key="3">
    <source>
        <dbReference type="ARBA" id="ARBA00022801"/>
    </source>
</evidence>
<dbReference type="Proteomes" id="UP001427805">
    <property type="component" value="Unassembled WGS sequence"/>
</dbReference>
<organism evidence="6 7">
    <name type="scientific">Sphingomonas rustica</name>
    <dbReference type="NCBI Taxonomy" id="3103142"/>
    <lineage>
        <taxon>Bacteria</taxon>
        <taxon>Pseudomonadati</taxon>
        <taxon>Pseudomonadota</taxon>
        <taxon>Alphaproteobacteria</taxon>
        <taxon>Sphingomonadales</taxon>
        <taxon>Sphingomonadaceae</taxon>
        <taxon>Sphingomonas</taxon>
    </lineage>
</organism>
<evidence type="ECO:0000256" key="1">
    <source>
        <dbReference type="ARBA" id="ARBA00006586"/>
    </source>
</evidence>
<keyword evidence="7" id="KW-1185">Reference proteome</keyword>
<dbReference type="EMBL" id="JBDIZK010000001">
    <property type="protein sequence ID" value="MEN3745710.1"/>
    <property type="molecule type" value="Genomic_DNA"/>
</dbReference>
<protein>
    <submittedName>
        <fullName evidence="6">Penicillin acylase family protein</fullName>
    </submittedName>
</protein>
<evidence type="ECO:0000313" key="7">
    <source>
        <dbReference type="Proteomes" id="UP001427805"/>
    </source>
</evidence>
<keyword evidence="3" id="KW-0378">Hydrolase</keyword>
<dbReference type="Gene3D" id="2.30.120.10">
    <property type="match status" value="1"/>
</dbReference>